<dbReference type="Gene3D" id="6.10.250.690">
    <property type="match status" value="1"/>
</dbReference>
<dbReference type="AlphaFoldDB" id="A0A3B0URY0"/>
<dbReference type="GO" id="GO:0000156">
    <property type="term" value="F:phosphorelay response regulator activity"/>
    <property type="evidence" value="ECO:0007669"/>
    <property type="project" value="TreeGrafter"/>
</dbReference>
<dbReference type="Pfam" id="PF00072">
    <property type="entry name" value="Response_reg"/>
    <property type="match status" value="1"/>
</dbReference>
<dbReference type="PANTHER" id="PTHR48111:SF4">
    <property type="entry name" value="DNA-BINDING DUAL TRANSCRIPTIONAL REGULATOR OMPR"/>
    <property type="match status" value="1"/>
</dbReference>
<dbReference type="PROSITE" id="PS50110">
    <property type="entry name" value="RESPONSE_REGULATORY"/>
    <property type="match status" value="1"/>
</dbReference>
<keyword evidence="5" id="KW-0804">Transcription</keyword>
<dbReference type="InterPro" id="IPR039420">
    <property type="entry name" value="WalR-like"/>
</dbReference>
<dbReference type="InterPro" id="IPR016032">
    <property type="entry name" value="Sig_transdc_resp-reg_C-effctor"/>
</dbReference>
<evidence type="ECO:0000256" key="5">
    <source>
        <dbReference type="ARBA" id="ARBA00023163"/>
    </source>
</evidence>
<feature type="domain" description="OmpR/PhoB-type" evidence="7">
    <location>
        <begin position="133"/>
        <end position="232"/>
    </location>
</feature>
<dbReference type="SMART" id="SM00862">
    <property type="entry name" value="Trans_reg_C"/>
    <property type="match status" value="1"/>
</dbReference>
<dbReference type="GO" id="GO:0000976">
    <property type="term" value="F:transcription cis-regulatory region binding"/>
    <property type="evidence" value="ECO:0007669"/>
    <property type="project" value="TreeGrafter"/>
</dbReference>
<keyword evidence="2" id="KW-0902">Two-component regulatory system</keyword>
<dbReference type="PROSITE" id="PS51755">
    <property type="entry name" value="OMPR_PHOB"/>
    <property type="match status" value="1"/>
</dbReference>
<dbReference type="SUPFAM" id="SSF46894">
    <property type="entry name" value="C-terminal effector domain of the bipartite response regulators"/>
    <property type="match status" value="1"/>
</dbReference>
<organism evidence="8">
    <name type="scientific">hydrothermal vent metagenome</name>
    <dbReference type="NCBI Taxonomy" id="652676"/>
    <lineage>
        <taxon>unclassified sequences</taxon>
        <taxon>metagenomes</taxon>
        <taxon>ecological metagenomes</taxon>
    </lineage>
</organism>
<dbReference type="FunFam" id="3.40.50.2300:FF:000001">
    <property type="entry name" value="DNA-binding response regulator PhoB"/>
    <property type="match status" value="1"/>
</dbReference>
<keyword evidence="4" id="KW-0238">DNA-binding</keyword>
<evidence type="ECO:0000259" key="7">
    <source>
        <dbReference type="PROSITE" id="PS51755"/>
    </source>
</evidence>
<protein>
    <submittedName>
        <fullName evidence="8">Phosphate regulon transcriptional regulatory protein PhoB (SphR)</fullName>
    </submittedName>
</protein>
<dbReference type="GO" id="GO:0005829">
    <property type="term" value="C:cytosol"/>
    <property type="evidence" value="ECO:0007669"/>
    <property type="project" value="TreeGrafter"/>
</dbReference>
<dbReference type="Gene3D" id="1.10.10.10">
    <property type="entry name" value="Winged helix-like DNA-binding domain superfamily/Winged helix DNA-binding domain"/>
    <property type="match status" value="1"/>
</dbReference>
<dbReference type="SMART" id="SM00448">
    <property type="entry name" value="REC"/>
    <property type="match status" value="1"/>
</dbReference>
<name>A0A3B0URY0_9ZZZZ</name>
<evidence type="ECO:0000313" key="8">
    <source>
        <dbReference type="EMBL" id="VAW31033.1"/>
    </source>
</evidence>
<evidence type="ECO:0000256" key="3">
    <source>
        <dbReference type="ARBA" id="ARBA00023015"/>
    </source>
</evidence>
<dbReference type="SUPFAM" id="SSF52172">
    <property type="entry name" value="CheY-like"/>
    <property type="match status" value="1"/>
</dbReference>
<dbReference type="InterPro" id="IPR001867">
    <property type="entry name" value="OmpR/PhoB-type_DNA-bd"/>
</dbReference>
<dbReference type="Gene3D" id="3.40.50.2300">
    <property type="match status" value="1"/>
</dbReference>
<dbReference type="InterPro" id="IPR011006">
    <property type="entry name" value="CheY-like_superfamily"/>
</dbReference>
<keyword evidence="3" id="KW-0805">Transcription regulation</keyword>
<evidence type="ECO:0000256" key="4">
    <source>
        <dbReference type="ARBA" id="ARBA00023125"/>
    </source>
</evidence>
<evidence type="ECO:0000259" key="6">
    <source>
        <dbReference type="PROSITE" id="PS50110"/>
    </source>
</evidence>
<proteinExistence type="predicted"/>
<dbReference type="GO" id="GO:0006355">
    <property type="term" value="P:regulation of DNA-templated transcription"/>
    <property type="evidence" value="ECO:0007669"/>
    <property type="project" value="InterPro"/>
</dbReference>
<dbReference type="InterPro" id="IPR001789">
    <property type="entry name" value="Sig_transdc_resp-reg_receiver"/>
</dbReference>
<accession>A0A3B0URY0</accession>
<dbReference type="EMBL" id="UOEU01000141">
    <property type="protein sequence ID" value="VAW31033.1"/>
    <property type="molecule type" value="Genomic_DNA"/>
</dbReference>
<keyword evidence="1" id="KW-0597">Phosphoprotein</keyword>
<dbReference type="FunFam" id="1.10.10.10:FF:000018">
    <property type="entry name" value="DNA-binding response regulator ResD"/>
    <property type="match status" value="1"/>
</dbReference>
<dbReference type="GO" id="GO:0032993">
    <property type="term" value="C:protein-DNA complex"/>
    <property type="evidence" value="ECO:0007669"/>
    <property type="project" value="TreeGrafter"/>
</dbReference>
<evidence type="ECO:0000256" key="1">
    <source>
        <dbReference type="ARBA" id="ARBA00022553"/>
    </source>
</evidence>
<dbReference type="InterPro" id="IPR036388">
    <property type="entry name" value="WH-like_DNA-bd_sf"/>
</dbReference>
<reference evidence="8" key="1">
    <citation type="submission" date="2018-06" db="EMBL/GenBank/DDBJ databases">
        <authorList>
            <person name="Zhirakovskaya E."/>
        </authorList>
    </citation>
    <scope>NUCLEOTIDE SEQUENCE</scope>
</reference>
<feature type="domain" description="Response regulatory" evidence="6">
    <location>
        <begin position="4"/>
        <end position="117"/>
    </location>
</feature>
<dbReference type="PANTHER" id="PTHR48111">
    <property type="entry name" value="REGULATOR OF RPOS"/>
    <property type="match status" value="1"/>
</dbReference>
<gene>
    <name evidence="8" type="ORF">MNBD_CHLOROFLEXI01-5196</name>
</gene>
<dbReference type="CDD" id="cd00383">
    <property type="entry name" value="trans_reg_C"/>
    <property type="match status" value="1"/>
</dbReference>
<dbReference type="Pfam" id="PF00486">
    <property type="entry name" value="Trans_reg_C"/>
    <property type="match status" value="1"/>
</dbReference>
<sequence>MDQTILIVEDETRIAHWVQSYFEQAGFKTLVTADGAEGLQLALTKQPDLVILDWMLPGMDGLEVCKRIRRESSVPIIMLTAKGKEIDRILGLELGADDYVVKPFSPDELVARARAVLRRMVLASASEDEEKAKGILRAGEVELDTAAFLCKIAGQEVALSRIQFALLETFMRHTGQALTRQQLLDAAFKGDYEGFERTIDVHIRRLRRRIEADPSNPQYIVTVFGIGYKFAAQG</sequence>
<evidence type="ECO:0000256" key="2">
    <source>
        <dbReference type="ARBA" id="ARBA00023012"/>
    </source>
</evidence>